<evidence type="ECO:0000313" key="1">
    <source>
        <dbReference type="EMBL" id="MCR2802546.1"/>
    </source>
</evidence>
<proteinExistence type="predicted"/>
<dbReference type="Proteomes" id="UP001141950">
    <property type="component" value="Unassembled WGS sequence"/>
</dbReference>
<evidence type="ECO:0000313" key="2">
    <source>
        <dbReference type="Proteomes" id="UP001141950"/>
    </source>
</evidence>
<reference evidence="1" key="1">
    <citation type="submission" date="2022-08" db="EMBL/GenBank/DDBJ databases">
        <title>The genomic sequence of strain Paenibacillus sp. SCIV0701.</title>
        <authorList>
            <person name="Zhao H."/>
        </authorList>
    </citation>
    <scope>NUCLEOTIDE SEQUENCE</scope>
    <source>
        <strain evidence="1">SCIV0701</strain>
    </source>
</reference>
<dbReference type="EMBL" id="JANIPJ010000001">
    <property type="protein sequence ID" value="MCR2802546.1"/>
    <property type="molecule type" value="Genomic_DNA"/>
</dbReference>
<protein>
    <submittedName>
        <fullName evidence="1">YheC/YheD family protein</fullName>
    </submittedName>
</protein>
<dbReference type="Pfam" id="PF14398">
    <property type="entry name" value="ATPgrasp_YheCD"/>
    <property type="match status" value="1"/>
</dbReference>
<dbReference type="AlphaFoldDB" id="A0A9X2MMU4"/>
<sequence>MTQPVLGILTLYLNDAGVLEERDYYQKMTVEGRKLGLNVFVFTPQDVHDKTNLIRALFYDPDTKLWRRKWTAFPDMIFDRCRIQRSPRFDQLLKFRAKYASRLFLNRPLRNKWTIHSVLSKDSRFRNYLPKTRYFESLQDVYDMLRAYPLLYLKPINGTGGRGILRIEREKNGMLLVQGRDQKRRIVQPVRMKAERLSGYLANWNLKDTKYIVQQGIQLKLASGRVHDYRLLVQKDGTGEWTVTGCAGRIGAYGSITANLHGGGKAVKMDKLLQAWFREEDKIARIKEEVESFGIGVAQYLELCYDALCELAIDIAIDRGGRIWMIEVNPKPAREVFIRAGEEDVYRQAIAKPLEYALWKYKRMKTLKSKRNGIDEQTGR</sequence>
<organism evidence="1 2">
    <name type="scientific">Paenibacillus soyae</name>
    <dbReference type="NCBI Taxonomy" id="2969249"/>
    <lineage>
        <taxon>Bacteria</taxon>
        <taxon>Bacillati</taxon>
        <taxon>Bacillota</taxon>
        <taxon>Bacilli</taxon>
        <taxon>Bacillales</taxon>
        <taxon>Paenibacillaceae</taxon>
        <taxon>Paenibacillus</taxon>
    </lineage>
</organism>
<dbReference type="SUPFAM" id="SSF56059">
    <property type="entry name" value="Glutathione synthetase ATP-binding domain-like"/>
    <property type="match status" value="1"/>
</dbReference>
<name>A0A9X2MMU4_9BACL</name>
<dbReference type="Gene3D" id="3.30.470.20">
    <property type="entry name" value="ATP-grasp fold, B domain"/>
    <property type="match status" value="1"/>
</dbReference>
<dbReference type="InterPro" id="IPR026838">
    <property type="entry name" value="YheC/D"/>
</dbReference>
<keyword evidence="2" id="KW-1185">Reference proteome</keyword>
<dbReference type="RefSeq" id="WP_257442080.1">
    <property type="nucleotide sequence ID" value="NZ_JANIPJ010000001.1"/>
</dbReference>
<gene>
    <name evidence="1" type="ORF">NQZ67_01505</name>
</gene>
<accession>A0A9X2MMU4</accession>
<comment type="caution">
    <text evidence="1">The sequence shown here is derived from an EMBL/GenBank/DDBJ whole genome shotgun (WGS) entry which is preliminary data.</text>
</comment>